<dbReference type="InterPro" id="IPR029052">
    <property type="entry name" value="Metallo-depent_PP-like"/>
</dbReference>
<name>A0A5N0V5S5_9PSEU</name>
<evidence type="ECO:0000259" key="2">
    <source>
        <dbReference type="SMART" id="SM00854"/>
    </source>
</evidence>
<accession>A0A5N0V5S5</accession>
<dbReference type="Pfam" id="PF09587">
    <property type="entry name" value="PGA_cap"/>
    <property type="match status" value="1"/>
</dbReference>
<dbReference type="InterPro" id="IPR019079">
    <property type="entry name" value="Capsule_synth_CapA"/>
</dbReference>
<comment type="caution">
    <text evidence="3">The sequence shown here is derived from an EMBL/GenBank/DDBJ whole genome shotgun (WGS) entry which is preliminary data.</text>
</comment>
<organism evidence="3 4">
    <name type="scientific">Amycolatopsis acidicola</name>
    <dbReference type="NCBI Taxonomy" id="2596893"/>
    <lineage>
        <taxon>Bacteria</taxon>
        <taxon>Bacillati</taxon>
        <taxon>Actinomycetota</taxon>
        <taxon>Actinomycetes</taxon>
        <taxon>Pseudonocardiales</taxon>
        <taxon>Pseudonocardiaceae</taxon>
        <taxon>Amycolatopsis</taxon>
    </lineage>
</organism>
<dbReference type="EMBL" id="VMNW02000020">
    <property type="protein sequence ID" value="KAA9160758.1"/>
    <property type="molecule type" value="Genomic_DNA"/>
</dbReference>
<keyword evidence="4" id="KW-1185">Reference proteome</keyword>
<dbReference type="PANTHER" id="PTHR33393:SF13">
    <property type="entry name" value="PGA BIOSYNTHESIS PROTEIN CAPA"/>
    <property type="match status" value="1"/>
</dbReference>
<evidence type="ECO:0000313" key="4">
    <source>
        <dbReference type="Proteomes" id="UP000319769"/>
    </source>
</evidence>
<dbReference type="OrthoDB" id="9810718at2"/>
<comment type="similarity">
    <text evidence="1">Belongs to the CapA family.</text>
</comment>
<evidence type="ECO:0000256" key="1">
    <source>
        <dbReference type="ARBA" id="ARBA00005662"/>
    </source>
</evidence>
<dbReference type="PANTHER" id="PTHR33393">
    <property type="entry name" value="POLYGLUTAMINE SYNTHESIS ACCESSORY PROTEIN RV0574C-RELATED"/>
    <property type="match status" value="1"/>
</dbReference>
<dbReference type="AlphaFoldDB" id="A0A5N0V5S5"/>
<dbReference type="SMART" id="SM00854">
    <property type="entry name" value="PGA_cap"/>
    <property type="match status" value="1"/>
</dbReference>
<evidence type="ECO:0000313" key="3">
    <source>
        <dbReference type="EMBL" id="KAA9160758.1"/>
    </source>
</evidence>
<sequence>MSSERPMSLTVAGECMVTRPFAVHNEPEFDEVLARLRSAELTYAHVETNFGHFSEVEAPARGDQVGSYFLTDPQVAADLRAAGVDLASLANNHSMDFGSKGVHATIRHCDAVGITHAGTGRDLEEAREPKYRETRQGRVALISVTSGNKSHEWASQPKASLPGRAGVNPLRPIMRYLVDQQAAEQLKAIGGSLGILRETKAGAEGSSGLLMNAEPGEFSLAMPTDQSTTGSNLWRPSDHFEVLSSCNKWDLAGNLRSVGEAATMADLVIVAHHFSVSEGPRGNTPPKFVQEFAHACIDEGADIFIGHGWHKTLGIEIYRGKPIIYGLGNFFAQSEFVRRVPYDAFETWGHDIERLPTLTPATHPLHPGLNQGNETWWSSAVLDVELEGGQLSSIRLHPVECGRKVGKEVDIRRPVGHGEQPLTDGRPFTAHGEDAERILERYQRLSAEFGTTVQIEGESGLIKV</sequence>
<dbReference type="SUPFAM" id="SSF56300">
    <property type="entry name" value="Metallo-dependent phosphatases"/>
    <property type="match status" value="1"/>
</dbReference>
<gene>
    <name evidence="3" type="ORF">FPZ12_016585</name>
</gene>
<dbReference type="Proteomes" id="UP000319769">
    <property type="component" value="Unassembled WGS sequence"/>
</dbReference>
<protein>
    <submittedName>
        <fullName evidence="3">CapA family protein</fullName>
    </submittedName>
</protein>
<reference evidence="3" key="1">
    <citation type="submission" date="2019-09" db="EMBL/GenBank/DDBJ databases">
        <authorList>
            <person name="Teo W.F.A."/>
            <person name="Duangmal K."/>
        </authorList>
    </citation>
    <scope>NUCLEOTIDE SEQUENCE [LARGE SCALE GENOMIC DNA]</scope>
    <source>
        <strain evidence="3">K81G1</strain>
    </source>
</reference>
<dbReference type="InterPro" id="IPR052169">
    <property type="entry name" value="CW_Biosynth-Accessory"/>
</dbReference>
<proteinExistence type="inferred from homology"/>
<feature type="domain" description="Capsule synthesis protein CapA" evidence="2">
    <location>
        <begin position="8"/>
        <end position="334"/>
    </location>
</feature>